<dbReference type="Gene3D" id="3.90.1530.10">
    <property type="entry name" value="Conserved hypothetical protein from pyrococcus furiosus pfu- 392566-001, ParB domain"/>
    <property type="match status" value="1"/>
</dbReference>
<feature type="domain" description="BPP" evidence="2">
    <location>
        <begin position="226"/>
        <end position="552"/>
    </location>
</feature>
<proteinExistence type="predicted"/>
<sequence>MNKFFSLLVALAGLLSAVCAQTGPVAFRADLPAGTACTIDARQLHPTQFSHGWREVVHKQAKMDAMSPTELKAYLIKKDVPVVIGPGGVPYLTDGHHTLRSLIESKHADKTAYGHILANWSDLAPAEFWARMQANNYAYLKDGQGRPQPASALPASLLAMQRDPWRGLAWGVMETHGFHERKDVFFQEFRWADYFRDKVAWDEADDEAFEDAVKAACVLAQSPAAASLPGYRTNAVQPRVITEPAKHDTDDPAIWINRADLAKSLVIGTDKNSDGALLAYDLAGKIVHRVTGLKRPNNVDLATGFPLGGRRVDIAVVTEREQKRLRVFTLPDLAAVDRGDLVVFNGDPERAPMGVALYQRPRDGAIFAIVGGKSGPAEGYLAQYRLEDDGTGQIKMTLVRQFGAYSGRAEIEAIGVDAELGYVYYSDETFGVRKYAADPDAPDANRELALFGTTGFASDHEGISIYPKSGGQGYVLVSDQQAYRFQIFPRAGTPGKPHDHPMLAAVEVAAIQSDGSDVTPVELPGFPGGLFVAMTEGKVFHFYAWADLAKAAGLE</sequence>
<dbReference type="InterPro" id="IPR014956">
    <property type="entry name" value="ParBc_2"/>
</dbReference>
<dbReference type="GO" id="GO:0016158">
    <property type="term" value="F:inositol hexakisphosphate 3-phosphatase activity"/>
    <property type="evidence" value="ECO:0007669"/>
    <property type="project" value="InterPro"/>
</dbReference>
<evidence type="ECO:0000313" key="3">
    <source>
        <dbReference type="EMBL" id="RXK54801.1"/>
    </source>
</evidence>
<dbReference type="OrthoDB" id="323572at2"/>
<dbReference type="Gene3D" id="2.120.10.30">
    <property type="entry name" value="TolB, C-terminal domain"/>
    <property type="match status" value="1"/>
</dbReference>
<dbReference type="SUPFAM" id="SSF50956">
    <property type="entry name" value="Thermostable phytase (3-phytase)"/>
    <property type="match status" value="1"/>
</dbReference>
<evidence type="ECO:0000313" key="4">
    <source>
        <dbReference type="Proteomes" id="UP000290218"/>
    </source>
</evidence>
<evidence type="ECO:0000256" key="1">
    <source>
        <dbReference type="SAM" id="SignalP"/>
    </source>
</evidence>
<feature type="chain" id="PRO_5020810678" evidence="1">
    <location>
        <begin position="21"/>
        <end position="555"/>
    </location>
</feature>
<dbReference type="PROSITE" id="PS51662">
    <property type="entry name" value="BP_PHYTASE"/>
    <property type="match status" value="1"/>
</dbReference>
<dbReference type="RefSeq" id="WP_129046164.1">
    <property type="nucleotide sequence ID" value="NZ_SDHX01000001.1"/>
</dbReference>
<dbReference type="Pfam" id="PF02333">
    <property type="entry name" value="Phytase"/>
    <property type="match status" value="1"/>
</dbReference>
<dbReference type="CDD" id="cd16390">
    <property type="entry name" value="ParB_N_Srx_like"/>
    <property type="match status" value="1"/>
</dbReference>
<evidence type="ECO:0000259" key="2">
    <source>
        <dbReference type="PROSITE" id="PS51662"/>
    </source>
</evidence>
<gene>
    <name evidence="3" type="ORF">ESB00_02570</name>
</gene>
<dbReference type="EMBL" id="SDHX01000001">
    <property type="protein sequence ID" value="RXK54801.1"/>
    <property type="molecule type" value="Genomic_DNA"/>
</dbReference>
<protein>
    <submittedName>
        <fullName evidence="3">Phytase</fullName>
    </submittedName>
</protein>
<dbReference type="Proteomes" id="UP000290218">
    <property type="component" value="Unassembled WGS sequence"/>
</dbReference>
<dbReference type="AlphaFoldDB" id="A0A4Q1C7M9"/>
<reference evidence="3 4" key="1">
    <citation type="submission" date="2019-01" db="EMBL/GenBank/DDBJ databases">
        <title>Lacunisphaera sp. strain TWA-58.</title>
        <authorList>
            <person name="Chen W.-M."/>
        </authorList>
    </citation>
    <scope>NUCLEOTIDE SEQUENCE [LARGE SCALE GENOMIC DNA]</scope>
    <source>
        <strain evidence="3 4">TWA-58</strain>
    </source>
</reference>
<dbReference type="Gene3D" id="1.10.8.10">
    <property type="entry name" value="DNA helicase RuvA subunit, C-terminal domain"/>
    <property type="match status" value="1"/>
</dbReference>
<dbReference type="InterPro" id="IPR011042">
    <property type="entry name" value="6-blade_b-propeller_TolB-like"/>
</dbReference>
<organism evidence="3 4">
    <name type="scientific">Oleiharenicola lentus</name>
    <dbReference type="NCBI Taxonomy" id="2508720"/>
    <lineage>
        <taxon>Bacteria</taxon>
        <taxon>Pseudomonadati</taxon>
        <taxon>Verrucomicrobiota</taxon>
        <taxon>Opitutia</taxon>
        <taxon>Opitutales</taxon>
        <taxon>Opitutaceae</taxon>
        <taxon>Oleiharenicola</taxon>
    </lineage>
</organism>
<dbReference type="InterPro" id="IPR036086">
    <property type="entry name" value="ParB/Sulfiredoxin_sf"/>
</dbReference>
<feature type="signal peptide" evidence="1">
    <location>
        <begin position="1"/>
        <end position="20"/>
    </location>
</feature>
<dbReference type="Pfam" id="PF08857">
    <property type="entry name" value="ParBc_2"/>
    <property type="match status" value="1"/>
</dbReference>
<dbReference type="SUPFAM" id="SSF110849">
    <property type="entry name" value="ParB/Sulfiredoxin"/>
    <property type="match status" value="1"/>
</dbReference>
<keyword evidence="4" id="KW-1185">Reference proteome</keyword>
<comment type="caution">
    <text evidence="3">The sequence shown here is derived from an EMBL/GenBank/DDBJ whole genome shotgun (WGS) entry which is preliminary data.</text>
</comment>
<dbReference type="InterPro" id="IPR003431">
    <property type="entry name" value="B-propeller_Phytase"/>
</dbReference>
<name>A0A4Q1C7M9_9BACT</name>
<accession>A0A4Q1C7M9</accession>
<keyword evidence="1" id="KW-0732">Signal</keyword>